<sequence>VAPRAGAWIETPSLSASRLAVGMSLPVRERGLKSALFIFYPNLFKN</sequence>
<accession>A0A1M7T9Z1</accession>
<feature type="non-terminal residue" evidence="1">
    <location>
        <position position="1"/>
    </location>
</feature>
<evidence type="ECO:0000313" key="2">
    <source>
        <dbReference type="Proteomes" id="UP000186469"/>
    </source>
</evidence>
<dbReference type="Proteomes" id="UP000186469">
    <property type="component" value="Unassembled WGS sequence"/>
</dbReference>
<organism evidence="1 2">
    <name type="scientific">Desulfovibrio litoralis DSM 11393</name>
    <dbReference type="NCBI Taxonomy" id="1121455"/>
    <lineage>
        <taxon>Bacteria</taxon>
        <taxon>Pseudomonadati</taxon>
        <taxon>Thermodesulfobacteriota</taxon>
        <taxon>Desulfovibrionia</taxon>
        <taxon>Desulfovibrionales</taxon>
        <taxon>Desulfovibrionaceae</taxon>
        <taxon>Desulfovibrio</taxon>
    </lineage>
</organism>
<evidence type="ECO:0000313" key="1">
    <source>
        <dbReference type="EMBL" id="SHN67487.1"/>
    </source>
</evidence>
<gene>
    <name evidence="1" type="ORF">SAMN02745728_01754</name>
</gene>
<protein>
    <submittedName>
        <fullName evidence="1">Uncharacterized protein</fullName>
    </submittedName>
</protein>
<keyword evidence="2" id="KW-1185">Reference proteome</keyword>
<reference evidence="1 2" key="1">
    <citation type="submission" date="2016-12" db="EMBL/GenBank/DDBJ databases">
        <authorList>
            <person name="Song W.-J."/>
            <person name="Kurnit D.M."/>
        </authorList>
    </citation>
    <scope>NUCLEOTIDE SEQUENCE [LARGE SCALE GENOMIC DNA]</scope>
    <source>
        <strain evidence="1 2">DSM 11393</strain>
    </source>
</reference>
<dbReference type="AlphaFoldDB" id="A0A1M7T9Z1"/>
<proteinExistence type="predicted"/>
<dbReference type="EMBL" id="FRDI01000009">
    <property type="protein sequence ID" value="SHN67487.1"/>
    <property type="molecule type" value="Genomic_DNA"/>
</dbReference>
<name>A0A1M7T9Z1_9BACT</name>